<evidence type="ECO:0000256" key="5">
    <source>
        <dbReference type="ARBA" id="ARBA00022729"/>
    </source>
</evidence>
<dbReference type="Pfam" id="PF01497">
    <property type="entry name" value="Peripla_BP_2"/>
    <property type="match status" value="1"/>
</dbReference>
<dbReference type="CDD" id="cd01140">
    <property type="entry name" value="FatB"/>
    <property type="match status" value="1"/>
</dbReference>
<evidence type="ECO:0000256" key="6">
    <source>
        <dbReference type="SAM" id="SignalP"/>
    </source>
</evidence>
<keyword evidence="3" id="KW-0813">Transport</keyword>
<gene>
    <name evidence="8" type="ORF">STA1M1_30040</name>
</gene>
<dbReference type="InterPro" id="IPR051313">
    <property type="entry name" value="Bact_iron-sidero_bind"/>
</dbReference>
<comment type="caution">
    <text evidence="8">The sequence shown here is derived from an EMBL/GenBank/DDBJ whole genome shotgun (WGS) entry which is preliminary data.</text>
</comment>
<dbReference type="PANTHER" id="PTHR30532:SF28">
    <property type="entry name" value="PETROBACTIN-BINDING PROTEIN YCLQ"/>
    <property type="match status" value="1"/>
</dbReference>
<evidence type="ECO:0000313" key="8">
    <source>
        <dbReference type="EMBL" id="GKY89135.1"/>
    </source>
</evidence>
<dbReference type="InterPro" id="IPR002491">
    <property type="entry name" value="ABC_transptr_periplasmic_BD"/>
</dbReference>
<dbReference type="SUPFAM" id="SSF53807">
    <property type="entry name" value="Helical backbone' metal receptor"/>
    <property type="match status" value="1"/>
</dbReference>
<accession>A0ABQ5LVW4</accession>
<comment type="similarity">
    <text evidence="2">Belongs to the bacterial solute-binding protein 8 family.</text>
</comment>
<dbReference type="PROSITE" id="PS50983">
    <property type="entry name" value="FE_B12_PBP"/>
    <property type="match status" value="1"/>
</dbReference>
<evidence type="ECO:0000256" key="2">
    <source>
        <dbReference type="ARBA" id="ARBA00008814"/>
    </source>
</evidence>
<dbReference type="Gene3D" id="3.40.50.1980">
    <property type="entry name" value="Nitrogenase molybdenum iron protein domain"/>
    <property type="match status" value="2"/>
</dbReference>
<keyword evidence="4" id="KW-0408">Iron</keyword>
<proteinExistence type="inferred from homology"/>
<evidence type="ECO:0000256" key="1">
    <source>
        <dbReference type="ARBA" id="ARBA00004196"/>
    </source>
</evidence>
<dbReference type="InterPro" id="IPR033870">
    <property type="entry name" value="FatB"/>
</dbReference>
<keyword evidence="9" id="KW-1185">Reference proteome</keyword>
<evidence type="ECO:0000256" key="4">
    <source>
        <dbReference type="ARBA" id="ARBA00022496"/>
    </source>
</evidence>
<dbReference type="EMBL" id="BROH01000010">
    <property type="protein sequence ID" value="GKY89135.1"/>
    <property type="molecule type" value="Genomic_DNA"/>
</dbReference>
<keyword evidence="4" id="KW-0406">Ion transport</keyword>
<name>A0ABQ5LVW4_9RHOB</name>
<sequence length="296" mass="30400">MLKPLALALAMAASPVLAETVTIETALGSAEVPKSPQTIAVFDVTALDTLDALGVKADGVVSPHLVSYLDAAAEGATPVGTLFEPDYEAVAALAPDLIIAGGRSAAVVPDLAKIAPTIDMTARNDAVGEGLARLAAFGEIFDRQDEAGALADSFNAKLDAARAAVAGKGGALILMTNGPKVSAYGTAGRFGWLHNNLGIPEAVEAVEEATHGEAISFEFIRDADPDILLVVDRLAATGQEGDSAEATLDNALVHETKAWQTGKVIYLDPGRLYITGGGIQAMSHILDQITAAFAES</sequence>
<dbReference type="PANTHER" id="PTHR30532">
    <property type="entry name" value="IRON III DICITRATE-BINDING PERIPLASMIC PROTEIN"/>
    <property type="match status" value="1"/>
</dbReference>
<evidence type="ECO:0000313" key="9">
    <source>
        <dbReference type="Proteomes" id="UP001144205"/>
    </source>
</evidence>
<organism evidence="8 9">
    <name type="scientific">Sinisalibacter aestuarii</name>
    <dbReference type="NCBI Taxonomy" id="2949426"/>
    <lineage>
        <taxon>Bacteria</taxon>
        <taxon>Pseudomonadati</taxon>
        <taxon>Pseudomonadota</taxon>
        <taxon>Alphaproteobacteria</taxon>
        <taxon>Rhodobacterales</taxon>
        <taxon>Roseobacteraceae</taxon>
        <taxon>Sinisalibacter</taxon>
    </lineage>
</organism>
<dbReference type="RefSeq" id="WP_281843173.1">
    <property type="nucleotide sequence ID" value="NZ_BROH01000010.1"/>
</dbReference>
<feature type="signal peptide" evidence="6">
    <location>
        <begin position="1"/>
        <end position="18"/>
    </location>
</feature>
<reference evidence="8" key="1">
    <citation type="journal article" date="2023" name="Int. J. Syst. Evol. Microbiol.">
        <title>Sinisalibacter aestuarii sp. nov., isolated from estuarine sediment of the Arakawa River.</title>
        <authorList>
            <person name="Arafat S.T."/>
            <person name="Hirano S."/>
            <person name="Sato A."/>
            <person name="Takeuchi K."/>
            <person name="Yasuda T."/>
            <person name="Terahara T."/>
            <person name="Hamada M."/>
            <person name="Kobayashi T."/>
        </authorList>
    </citation>
    <scope>NUCLEOTIDE SEQUENCE</scope>
    <source>
        <strain evidence="8">B-399</strain>
    </source>
</reference>
<evidence type="ECO:0000259" key="7">
    <source>
        <dbReference type="PROSITE" id="PS50983"/>
    </source>
</evidence>
<keyword evidence="5 6" id="KW-0732">Signal</keyword>
<evidence type="ECO:0000256" key="3">
    <source>
        <dbReference type="ARBA" id="ARBA00022448"/>
    </source>
</evidence>
<keyword evidence="4" id="KW-0410">Iron transport</keyword>
<feature type="domain" description="Fe/B12 periplasmic-binding" evidence="7">
    <location>
        <begin position="38"/>
        <end position="296"/>
    </location>
</feature>
<comment type="subcellular location">
    <subcellularLocation>
        <location evidence="1">Cell envelope</location>
    </subcellularLocation>
</comment>
<protein>
    <submittedName>
        <fullName evidence="8">Iron ABC transporter substrate-binding protein</fullName>
    </submittedName>
</protein>
<feature type="chain" id="PRO_5046770868" evidence="6">
    <location>
        <begin position="19"/>
        <end position="296"/>
    </location>
</feature>
<dbReference type="Proteomes" id="UP001144205">
    <property type="component" value="Unassembled WGS sequence"/>
</dbReference>